<dbReference type="InterPro" id="IPR011989">
    <property type="entry name" value="ARM-like"/>
</dbReference>
<dbReference type="InterPro" id="IPR016024">
    <property type="entry name" value="ARM-type_fold"/>
</dbReference>
<reference evidence="1 2" key="1">
    <citation type="journal article" date="2018" name="Nat. Biotechnol.">
        <title>A standardized bacterial taxonomy based on genome phylogeny substantially revises the tree of life.</title>
        <authorList>
            <person name="Parks D.H."/>
            <person name="Chuvochina M."/>
            <person name="Waite D.W."/>
            <person name="Rinke C."/>
            <person name="Skarshewski A."/>
            <person name="Chaumeil P.A."/>
            <person name="Hugenholtz P."/>
        </authorList>
    </citation>
    <scope>NUCLEOTIDE SEQUENCE [LARGE SCALE GENOMIC DNA]</scope>
    <source>
        <strain evidence="1">UBA9375</strain>
    </source>
</reference>
<gene>
    <name evidence="1" type="ORF">DIT97_04035</name>
</gene>
<evidence type="ECO:0000313" key="2">
    <source>
        <dbReference type="Proteomes" id="UP000263642"/>
    </source>
</evidence>
<protein>
    <recommendedName>
        <fullName evidence="3">HEAT repeat domain-containing protein</fullName>
    </recommendedName>
</protein>
<evidence type="ECO:0000313" key="1">
    <source>
        <dbReference type="EMBL" id="HCO22255.1"/>
    </source>
</evidence>
<accession>A0A3D3R0A3</accession>
<dbReference type="SUPFAM" id="SSF48371">
    <property type="entry name" value="ARM repeat"/>
    <property type="match status" value="1"/>
</dbReference>
<comment type="caution">
    <text evidence="1">The sequence shown here is derived from an EMBL/GenBank/DDBJ whole genome shotgun (WGS) entry which is preliminary data.</text>
</comment>
<dbReference type="Gene3D" id="1.25.10.10">
    <property type="entry name" value="Leucine-rich Repeat Variant"/>
    <property type="match status" value="1"/>
</dbReference>
<proteinExistence type="predicted"/>
<organism evidence="1 2">
    <name type="scientific">Gimesia maris</name>
    <dbReference type="NCBI Taxonomy" id="122"/>
    <lineage>
        <taxon>Bacteria</taxon>
        <taxon>Pseudomonadati</taxon>
        <taxon>Planctomycetota</taxon>
        <taxon>Planctomycetia</taxon>
        <taxon>Planctomycetales</taxon>
        <taxon>Planctomycetaceae</taxon>
        <taxon>Gimesia</taxon>
    </lineage>
</organism>
<dbReference type="AlphaFoldDB" id="A0A3D3R0A3"/>
<name>A0A3D3R0A3_9PLAN</name>
<dbReference type="EMBL" id="DQAY01000024">
    <property type="protein sequence ID" value="HCO22255.1"/>
    <property type="molecule type" value="Genomic_DNA"/>
</dbReference>
<dbReference type="Proteomes" id="UP000263642">
    <property type="component" value="Unassembled WGS sequence"/>
</dbReference>
<evidence type="ECO:0008006" key="3">
    <source>
        <dbReference type="Google" id="ProtNLM"/>
    </source>
</evidence>
<sequence>MSLSDEMNQGEIDWTAIARKLGTLHENGESGGSKTAREAVAMIIGSTNLRAAVDHYVSHKKGYELVRHVLWLLHPWCAMERCYEIYQNEKDQDARVDAIELLRVVADRRALPWIKGLLEDPDEGIQCWSAGIVDQLLWSYLVDPEECEELLQIMQNHPNKEVLERYSFIMEFLNERENDS</sequence>